<evidence type="ECO:0000256" key="1">
    <source>
        <dbReference type="ARBA" id="ARBA00007381"/>
    </source>
</evidence>
<dbReference type="GO" id="GO:0005524">
    <property type="term" value="F:ATP binding"/>
    <property type="evidence" value="ECO:0007669"/>
    <property type="project" value="UniProtKB-KW"/>
</dbReference>
<dbReference type="Gene3D" id="3.90.640.10">
    <property type="entry name" value="Actin, Chain A, domain 4"/>
    <property type="match status" value="1"/>
</dbReference>
<dbReference type="AlphaFoldDB" id="A0A8X6Q6W2"/>
<evidence type="ECO:0000313" key="5">
    <source>
        <dbReference type="Proteomes" id="UP000887013"/>
    </source>
</evidence>
<dbReference type="InterPro" id="IPR013126">
    <property type="entry name" value="Hsp_70_fam"/>
</dbReference>
<reference evidence="4" key="1">
    <citation type="submission" date="2020-08" db="EMBL/GenBank/DDBJ databases">
        <title>Multicomponent nature underlies the extraordinary mechanical properties of spider dragline silk.</title>
        <authorList>
            <person name="Kono N."/>
            <person name="Nakamura H."/>
            <person name="Mori M."/>
            <person name="Yoshida Y."/>
            <person name="Ohtoshi R."/>
            <person name="Malay A.D."/>
            <person name="Moran D.A.P."/>
            <person name="Tomita M."/>
            <person name="Numata K."/>
            <person name="Arakawa K."/>
        </authorList>
    </citation>
    <scope>NUCLEOTIDE SEQUENCE</scope>
</reference>
<evidence type="ECO:0000313" key="4">
    <source>
        <dbReference type="EMBL" id="GFT99086.1"/>
    </source>
</evidence>
<dbReference type="OrthoDB" id="8059794at2759"/>
<dbReference type="SUPFAM" id="SSF53067">
    <property type="entry name" value="Actin-like ATPase domain"/>
    <property type="match status" value="1"/>
</dbReference>
<dbReference type="InterPro" id="IPR043129">
    <property type="entry name" value="ATPase_NBD"/>
</dbReference>
<comment type="similarity">
    <text evidence="1">Belongs to the heat shock protein 70 family.</text>
</comment>
<sequence>MIRIWARLAFTSSGVGEMFIATSMASELVQSRSRSEIVCKMNAGDTQLGGEDFDNRMVAHFVEEFKRKHRKNLRSNP</sequence>
<dbReference type="Gene3D" id="3.30.420.40">
    <property type="match status" value="1"/>
</dbReference>
<dbReference type="GO" id="GO:0140662">
    <property type="term" value="F:ATP-dependent protein folding chaperone"/>
    <property type="evidence" value="ECO:0007669"/>
    <property type="project" value="InterPro"/>
</dbReference>
<dbReference type="EMBL" id="BMAW01026838">
    <property type="protein sequence ID" value="GFT99086.1"/>
    <property type="molecule type" value="Genomic_DNA"/>
</dbReference>
<evidence type="ECO:0000256" key="3">
    <source>
        <dbReference type="ARBA" id="ARBA00022840"/>
    </source>
</evidence>
<dbReference type="Proteomes" id="UP000887013">
    <property type="component" value="Unassembled WGS sequence"/>
</dbReference>
<comment type="caution">
    <text evidence="4">The sequence shown here is derived from an EMBL/GenBank/DDBJ whole genome shotgun (WGS) entry which is preliminary data.</text>
</comment>
<organism evidence="4 5">
    <name type="scientific">Nephila pilipes</name>
    <name type="common">Giant wood spider</name>
    <name type="synonym">Nephila maculata</name>
    <dbReference type="NCBI Taxonomy" id="299642"/>
    <lineage>
        <taxon>Eukaryota</taxon>
        <taxon>Metazoa</taxon>
        <taxon>Ecdysozoa</taxon>
        <taxon>Arthropoda</taxon>
        <taxon>Chelicerata</taxon>
        <taxon>Arachnida</taxon>
        <taxon>Araneae</taxon>
        <taxon>Araneomorphae</taxon>
        <taxon>Entelegynae</taxon>
        <taxon>Araneoidea</taxon>
        <taxon>Nephilidae</taxon>
        <taxon>Nephila</taxon>
    </lineage>
</organism>
<evidence type="ECO:0000256" key="2">
    <source>
        <dbReference type="ARBA" id="ARBA00022741"/>
    </source>
</evidence>
<gene>
    <name evidence="4" type="ORF">NPIL_260641</name>
</gene>
<proteinExistence type="inferred from homology"/>
<dbReference type="PANTHER" id="PTHR19375">
    <property type="entry name" value="HEAT SHOCK PROTEIN 70KDA"/>
    <property type="match status" value="1"/>
</dbReference>
<accession>A0A8X6Q6W2</accession>
<dbReference type="Pfam" id="PF00012">
    <property type="entry name" value="HSP70"/>
    <property type="match status" value="1"/>
</dbReference>
<keyword evidence="3" id="KW-0067">ATP-binding</keyword>
<protein>
    <submittedName>
        <fullName evidence="4">Uncharacterized protein</fullName>
    </submittedName>
</protein>
<keyword evidence="2" id="KW-0547">Nucleotide-binding</keyword>
<name>A0A8X6Q6W2_NEPPI</name>
<keyword evidence="5" id="KW-1185">Reference proteome</keyword>